<dbReference type="VEuPathDB" id="VectorBase:HLOH_059040"/>
<sequence length="295" mass="33497">MVSPNISNFTDFIRLWNNAFVSTDSVISTFTETVKAIPKMLLEVVACTHIWHFAFYRCKFRHISFNVIPHMKSIQHLEFPQSPFETIHPEACDLIPSVKKISLTSTKLPGIPEAIFCLKTLACVNMSYRNVPPGVEFNFWPGSRNRKSSAYKLITSGSMVTLLRDRGLCGFPNLNELHMDGCDLKILLGCPFICLKKLKVLSLQANKITELNEATLAGLTSLLMLNLNRNRLTVSKGMYLFRWCPCDCVTYPSTAHNCVDKPVNSSAEVLFAQHNGLKKWTRAIFSRMRELKCWI</sequence>
<organism evidence="3 4">
    <name type="scientific">Haemaphysalis longicornis</name>
    <name type="common">Bush tick</name>
    <dbReference type="NCBI Taxonomy" id="44386"/>
    <lineage>
        <taxon>Eukaryota</taxon>
        <taxon>Metazoa</taxon>
        <taxon>Ecdysozoa</taxon>
        <taxon>Arthropoda</taxon>
        <taxon>Chelicerata</taxon>
        <taxon>Arachnida</taxon>
        <taxon>Acari</taxon>
        <taxon>Parasitiformes</taxon>
        <taxon>Ixodida</taxon>
        <taxon>Ixodoidea</taxon>
        <taxon>Ixodidae</taxon>
        <taxon>Haemaphysalinae</taxon>
        <taxon>Haemaphysalis</taxon>
    </lineage>
</organism>
<evidence type="ECO:0000313" key="3">
    <source>
        <dbReference type="EMBL" id="KAH9371883.1"/>
    </source>
</evidence>
<evidence type="ECO:0000256" key="2">
    <source>
        <dbReference type="ARBA" id="ARBA00022737"/>
    </source>
</evidence>
<dbReference type="OrthoDB" id="6491643at2759"/>
<accession>A0A9J6G9L8</accession>
<dbReference type="SUPFAM" id="SSF52047">
    <property type="entry name" value="RNI-like"/>
    <property type="match status" value="1"/>
</dbReference>
<dbReference type="InterPro" id="IPR050333">
    <property type="entry name" value="SLRP"/>
</dbReference>
<dbReference type="Gene3D" id="3.80.10.10">
    <property type="entry name" value="Ribonuclease Inhibitor"/>
    <property type="match status" value="1"/>
</dbReference>
<protein>
    <submittedName>
        <fullName evidence="3">Uncharacterized protein</fullName>
    </submittedName>
</protein>
<keyword evidence="1" id="KW-0433">Leucine-rich repeat</keyword>
<dbReference type="PANTHER" id="PTHR45712:SF22">
    <property type="entry name" value="INSULIN-LIKE GROWTH FACTOR-BINDING PROTEIN COMPLEX ACID LABILE SUBUNIT"/>
    <property type="match status" value="1"/>
</dbReference>
<dbReference type="EMBL" id="JABSTR010000005">
    <property type="protein sequence ID" value="KAH9371883.1"/>
    <property type="molecule type" value="Genomic_DNA"/>
</dbReference>
<dbReference type="InterPro" id="IPR032675">
    <property type="entry name" value="LRR_dom_sf"/>
</dbReference>
<proteinExistence type="predicted"/>
<keyword evidence="4" id="KW-1185">Reference proteome</keyword>
<keyword evidence="2" id="KW-0677">Repeat</keyword>
<name>A0A9J6G9L8_HAELO</name>
<reference evidence="3 4" key="1">
    <citation type="journal article" date="2020" name="Cell">
        <title>Large-Scale Comparative Analyses of Tick Genomes Elucidate Their Genetic Diversity and Vector Capacities.</title>
        <authorList>
            <consortium name="Tick Genome and Microbiome Consortium (TIGMIC)"/>
            <person name="Jia N."/>
            <person name="Wang J."/>
            <person name="Shi W."/>
            <person name="Du L."/>
            <person name="Sun Y."/>
            <person name="Zhan W."/>
            <person name="Jiang J.F."/>
            <person name="Wang Q."/>
            <person name="Zhang B."/>
            <person name="Ji P."/>
            <person name="Bell-Sakyi L."/>
            <person name="Cui X.M."/>
            <person name="Yuan T.T."/>
            <person name="Jiang B.G."/>
            <person name="Yang W.F."/>
            <person name="Lam T.T."/>
            <person name="Chang Q.C."/>
            <person name="Ding S.J."/>
            <person name="Wang X.J."/>
            <person name="Zhu J.G."/>
            <person name="Ruan X.D."/>
            <person name="Zhao L."/>
            <person name="Wei J.T."/>
            <person name="Ye R.Z."/>
            <person name="Que T.C."/>
            <person name="Du C.H."/>
            <person name="Zhou Y.H."/>
            <person name="Cheng J.X."/>
            <person name="Dai P.F."/>
            <person name="Guo W.B."/>
            <person name="Han X.H."/>
            <person name="Huang E.J."/>
            <person name="Li L.F."/>
            <person name="Wei W."/>
            <person name="Gao Y.C."/>
            <person name="Liu J.Z."/>
            <person name="Shao H.Z."/>
            <person name="Wang X."/>
            <person name="Wang C.C."/>
            <person name="Yang T.C."/>
            <person name="Huo Q.B."/>
            <person name="Li W."/>
            <person name="Chen H.Y."/>
            <person name="Chen S.E."/>
            <person name="Zhou L.G."/>
            <person name="Ni X.B."/>
            <person name="Tian J.H."/>
            <person name="Sheng Y."/>
            <person name="Liu T."/>
            <person name="Pan Y.S."/>
            <person name="Xia L.Y."/>
            <person name="Li J."/>
            <person name="Zhao F."/>
            <person name="Cao W.C."/>
        </authorList>
    </citation>
    <scope>NUCLEOTIDE SEQUENCE [LARGE SCALE GENOMIC DNA]</scope>
    <source>
        <strain evidence="3">HaeL-2018</strain>
    </source>
</reference>
<comment type="caution">
    <text evidence="3">The sequence shown here is derived from an EMBL/GenBank/DDBJ whole genome shotgun (WGS) entry which is preliminary data.</text>
</comment>
<evidence type="ECO:0000313" key="4">
    <source>
        <dbReference type="Proteomes" id="UP000821853"/>
    </source>
</evidence>
<dbReference type="AlphaFoldDB" id="A0A9J6G9L8"/>
<evidence type="ECO:0000256" key="1">
    <source>
        <dbReference type="ARBA" id="ARBA00022614"/>
    </source>
</evidence>
<gene>
    <name evidence="3" type="ORF">HPB48_019514</name>
</gene>
<dbReference type="Pfam" id="PF13855">
    <property type="entry name" value="LRR_8"/>
    <property type="match status" value="1"/>
</dbReference>
<dbReference type="Proteomes" id="UP000821853">
    <property type="component" value="Chromosome 3"/>
</dbReference>
<dbReference type="InterPro" id="IPR001611">
    <property type="entry name" value="Leu-rich_rpt"/>
</dbReference>
<dbReference type="PANTHER" id="PTHR45712">
    <property type="entry name" value="AGAP008170-PA"/>
    <property type="match status" value="1"/>
</dbReference>